<evidence type="ECO:0000313" key="2">
    <source>
        <dbReference type="Proteomes" id="UP000076486"/>
    </source>
</evidence>
<dbReference type="Proteomes" id="UP000076486">
    <property type="component" value="Unassembled WGS sequence"/>
</dbReference>
<name>A0A162BIH7_9GAMM</name>
<evidence type="ECO:0008006" key="3">
    <source>
        <dbReference type="Google" id="ProtNLM"/>
    </source>
</evidence>
<organism evidence="1 2">
    <name type="scientific">Pseudoalteromonas luteoviolacea CPMOR-1</name>
    <dbReference type="NCBI Taxonomy" id="1365248"/>
    <lineage>
        <taxon>Bacteria</taxon>
        <taxon>Pseudomonadati</taxon>
        <taxon>Pseudomonadota</taxon>
        <taxon>Gammaproteobacteria</taxon>
        <taxon>Alteromonadales</taxon>
        <taxon>Pseudoalteromonadaceae</taxon>
        <taxon>Pseudoalteromonas</taxon>
    </lineage>
</organism>
<comment type="caution">
    <text evidence="1">The sequence shown here is derived from an EMBL/GenBank/DDBJ whole genome shotgun (WGS) entry which is preliminary data.</text>
</comment>
<dbReference type="RefSeq" id="WP_063368309.1">
    <property type="nucleotide sequence ID" value="NZ_AUYC01000031.1"/>
</dbReference>
<reference evidence="1 2" key="1">
    <citation type="submission" date="2013-07" db="EMBL/GenBank/DDBJ databases">
        <title>Comparative Genomic and Metabolomic Analysis of Twelve Strains of Pseudoalteromonas luteoviolacea.</title>
        <authorList>
            <person name="Vynne N.G."/>
            <person name="Mansson M."/>
            <person name="Gram L."/>
        </authorList>
    </citation>
    <scope>NUCLEOTIDE SEQUENCE [LARGE SCALE GENOMIC DNA]</scope>
    <source>
        <strain evidence="1 2">CPMOR-1</strain>
    </source>
</reference>
<dbReference type="AlphaFoldDB" id="A0A162BIH7"/>
<proteinExistence type="predicted"/>
<protein>
    <recommendedName>
        <fullName evidence="3">DUF2303 family protein</fullName>
    </recommendedName>
</protein>
<dbReference type="EMBL" id="AUYC01000031">
    <property type="protein sequence ID" value="KZN62616.1"/>
    <property type="molecule type" value="Genomic_DNA"/>
</dbReference>
<dbReference type="PATRIC" id="fig|1365248.3.peg.2772"/>
<dbReference type="InterPro" id="IPR019276">
    <property type="entry name" value="DUF2303"/>
</dbReference>
<evidence type="ECO:0000313" key="1">
    <source>
        <dbReference type="EMBL" id="KZN62616.1"/>
    </source>
</evidence>
<sequence>MSLSKEAVQHIQETANAAHFTEQLQDTNVPLALVPGSFKVQDLEKFMAVRSRLRLNFDTESINDFVAYSIEHGNDDSGCFIDSSTMSAETVFDIGTTEVPLHQDHKAIVALKKTGPYKALLATGDDSLSQKTAAEFIEDWSDLITVADMNGGDMAPAIAAQRLRDLSIDSARQLNSKVEDFGASMSAMDSIEAKNKDTLPNQIIFKCEPYNGLGEFSFTVRVGILTGGDRPKISFRILRLESTQEEITERFKELLTTEFKACPFKTYIGRV</sequence>
<dbReference type="Pfam" id="PF10065">
    <property type="entry name" value="DUF2303"/>
    <property type="match status" value="1"/>
</dbReference>
<accession>A0A162BIH7</accession>
<gene>
    <name evidence="1" type="ORF">N473_18555</name>
</gene>